<dbReference type="KEGG" id="pnd:Pla175_35660"/>
<name>A0A518DFB1_9BACT</name>
<dbReference type="EMBL" id="CP036291">
    <property type="protein sequence ID" value="QDU90165.1"/>
    <property type="molecule type" value="Genomic_DNA"/>
</dbReference>
<dbReference type="RefSeq" id="WP_145288105.1">
    <property type="nucleotide sequence ID" value="NZ_CP036291.1"/>
</dbReference>
<reference evidence="1 2" key="1">
    <citation type="submission" date="2019-02" db="EMBL/GenBank/DDBJ databases">
        <title>Deep-cultivation of Planctomycetes and their phenomic and genomic characterization uncovers novel biology.</title>
        <authorList>
            <person name="Wiegand S."/>
            <person name="Jogler M."/>
            <person name="Boedeker C."/>
            <person name="Pinto D."/>
            <person name="Vollmers J."/>
            <person name="Rivas-Marin E."/>
            <person name="Kohn T."/>
            <person name="Peeters S.H."/>
            <person name="Heuer A."/>
            <person name="Rast P."/>
            <person name="Oberbeckmann S."/>
            <person name="Bunk B."/>
            <person name="Jeske O."/>
            <person name="Meyerdierks A."/>
            <person name="Storesund J.E."/>
            <person name="Kallscheuer N."/>
            <person name="Luecker S."/>
            <person name="Lage O.M."/>
            <person name="Pohl T."/>
            <person name="Merkel B.J."/>
            <person name="Hornburger P."/>
            <person name="Mueller R.-W."/>
            <person name="Bruemmer F."/>
            <person name="Labrenz M."/>
            <person name="Spormann A.M."/>
            <person name="Op den Camp H."/>
            <person name="Overmann J."/>
            <person name="Amann R."/>
            <person name="Jetten M.S.M."/>
            <person name="Mascher T."/>
            <person name="Medema M.H."/>
            <person name="Devos D.P."/>
            <person name="Kaster A.-K."/>
            <person name="Ovreas L."/>
            <person name="Rohde M."/>
            <person name="Galperin M.Y."/>
            <person name="Jogler C."/>
        </authorList>
    </citation>
    <scope>NUCLEOTIDE SEQUENCE [LARGE SCALE GENOMIC DNA]</scope>
    <source>
        <strain evidence="1 2">Pla175</strain>
    </source>
</reference>
<proteinExistence type="predicted"/>
<accession>A0A518DFB1</accession>
<evidence type="ECO:0000313" key="1">
    <source>
        <dbReference type="EMBL" id="QDU90165.1"/>
    </source>
</evidence>
<sequence length="109" mass="11985">MNDPENMADSTQMLERVEELVSLLVDDALSDDRFEELTALLEKSLEARSRYVEAIQLHVDLQEYYSRRTLPERGAPVLGLLGAEVRCDLMSPNDSAVGGLDASGLDTGS</sequence>
<organism evidence="1 2">
    <name type="scientific">Pirellulimonas nuda</name>
    <dbReference type="NCBI Taxonomy" id="2528009"/>
    <lineage>
        <taxon>Bacteria</taxon>
        <taxon>Pseudomonadati</taxon>
        <taxon>Planctomycetota</taxon>
        <taxon>Planctomycetia</taxon>
        <taxon>Pirellulales</taxon>
        <taxon>Lacipirellulaceae</taxon>
        <taxon>Pirellulimonas</taxon>
    </lineage>
</organism>
<dbReference type="AlphaFoldDB" id="A0A518DFB1"/>
<evidence type="ECO:0000313" key="2">
    <source>
        <dbReference type="Proteomes" id="UP000317429"/>
    </source>
</evidence>
<dbReference type="Proteomes" id="UP000317429">
    <property type="component" value="Chromosome"/>
</dbReference>
<protein>
    <submittedName>
        <fullName evidence="1">Uncharacterized protein</fullName>
    </submittedName>
</protein>
<gene>
    <name evidence="1" type="ORF">Pla175_35660</name>
</gene>
<dbReference type="OrthoDB" id="279944at2"/>
<keyword evidence="2" id="KW-1185">Reference proteome</keyword>